<dbReference type="SUPFAM" id="SSF53474">
    <property type="entry name" value="alpha/beta-Hydrolases"/>
    <property type="match status" value="1"/>
</dbReference>
<accession>A0A1Y5TUP0</accession>
<dbReference type="InterPro" id="IPR050300">
    <property type="entry name" value="GDXG_lipolytic_enzyme"/>
</dbReference>
<dbReference type="EMBL" id="FWFR01000003">
    <property type="protein sequence ID" value="SLN73046.1"/>
    <property type="molecule type" value="Genomic_DNA"/>
</dbReference>
<dbReference type="PANTHER" id="PTHR48081:SF9">
    <property type="entry name" value="CARBOXYLESTERASE"/>
    <property type="match status" value="1"/>
</dbReference>
<proteinExistence type="predicted"/>
<protein>
    <submittedName>
        <fullName evidence="3">Carboxylesterase NlhH</fullName>
        <ecNumber evidence="3">3.1.1.1</ecNumber>
    </submittedName>
</protein>
<dbReference type="EC" id="3.1.1.1" evidence="3"/>
<dbReference type="Pfam" id="PF20434">
    <property type="entry name" value="BD-FAE"/>
    <property type="match status" value="1"/>
</dbReference>
<organism evidence="3 4">
    <name type="scientific">Oceanibacterium hippocampi</name>
    <dbReference type="NCBI Taxonomy" id="745714"/>
    <lineage>
        <taxon>Bacteria</taxon>
        <taxon>Pseudomonadati</taxon>
        <taxon>Pseudomonadota</taxon>
        <taxon>Alphaproteobacteria</taxon>
        <taxon>Sneathiellales</taxon>
        <taxon>Sneathiellaceae</taxon>
        <taxon>Oceanibacterium</taxon>
    </lineage>
</organism>
<keyword evidence="4" id="KW-1185">Reference proteome</keyword>
<evidence type="ECO:0000256" key="1">
    <source>
        <dbReference type="ARBA" id="ARBA00022801"/>
    </source>
</evidence>
<dbReference type="AlphaFoldDB" id="A0A1Y5TUP0"/>
<dbReference type="InterPro" id="IPR029058">
    <property type="entry name" value="AB_hydrolase_fold"/>
</dbReference>
<keyword evidence="1 3" id="KW-0378">Hydrolase</keyword>
<dbReference type="Gene3D" id="3.40.50.1820">
    <property type="entry name" value="alpha/beta hydrolase"/>
    <property type="match status" value="1"/>
</dbReference>
<dbReference type="OrthoDB" id="9771666at2"/>
<reference evidence="3 4" key="1">
    <citation type="submission" date="2017-03" db="EMBL/GenBank/DDBJ databases">
        <authorList>
            <person name="Afonso C.L."/>
            <person name="Miller P.J."/>
            <person name="Scott M.A."/>
            <person name="Spackman E."/>
            <person name="Goraichik I."/>
            <person name="Dimitrov K.M."/>
            <person name="Suarez D.L."/>
            <person name="Swayne D.E."/>
        </authorList>
    </citation>
    <scope>NUCLEOTIDE SEQUENCE [LARGE SCALE GENOMIC DNA]</scope>
    <source>
        <strain evidence="3 4">CECT 7691</strain>
    </source>
</reference>
<dbReference type="GO" id="GO:0106435">
    <property type="term" value="F:carboxylesterase activity"/>
    <property type="evidence" value="ECO:0007669"/>
    <property type="project" value="UniProtKB-EC"/>
</dbReference>
<dbReference type="RefSeq" id="WP_085884887.1">
    <property type="nucleotide sequence ID" value="NZ_FWFR01000003.1"/>
</dbReference>
<dbReference type="InParanoid" id="A0A1Y5TUP0"/>
<gene>
    <name evidence="3" type="primary">nlhH_4</name>
    <name evidence="3" type="ORF">OCH7691_03553</name>
</gene>
<dbReference type="PANTHER" id="PTHR48081">
    <property type="entry name" value="AB HYDROLASE SUPERFAMILY PROTEIN C4A8.06C"/>
    <property type="match status" value="1"/>
</dbReference>
<name>A0A1Y5TUP0_9PROT</name>
<evidence type="ECO:0000313" key="3">
    <source>
        <dbReference type="EMBL" id="SLN73046.1"/>
    </source>
</evidence>
<dbReference type="PROSITE" id="PS51257">
    <property type="entry name" value="PROKAR_LIPOPROTEIN"/>
    <property type="match status" value="1"/>
</dbReference>
<dbReference type="InterPro" id="IPR049492">
    <property type="entry name" value="BD-FAE-like_dom"/>
</dbReference>
<sequence length="295" mass="31734">MTILRLRPLIPAVLAFALLLSACSPLGMLDAIVPNEGYRLETGIAYGDGPRRKLDLYHPVAGDSDTVIIFFYGGSWKRGERADYRFVGQALAAAGFTVVIPDYRLYPEVRFPAFMDDAARAVAWTRRHLVATGRDPDRIVLAGHSAGAHIAALLALNPRYLAAEAVPRTAIAGLVGLAGPYASYMQDYDSVKAVFAGIPKDGSRPYDFVNAEAPPTLLLHGTGDDTVYPQNSEELAKALRALGVPVVYRPIADIGHARILMDIAEPFRNDRTFAAIVDFAGNSGPRLASGARVGD</sequence>
<evidence type="ECO:0000259" key="2">
    <source>
        <dbReference type="Pfam" id="PF20434"/>
    </source>
</evidence>
<feature type="domain" description="BD-FAE-like" evidence="2">
    <location>
        <begin position="54"/>
        <end position="157"/>
    </location>
</feature>
<dbReference type="Proteomes" id="UP000193200">
    <property type="component" value="Unassembled WGS sequence"/>
</dbReference>
<evidence type="ECO:0000313" key="4">
    <source>
        <dbReference type="Proteomes" id="UP000193200"/>
    </source>
</evidence>